<dbReference type="AlphaFoldDB" id="A0A8H7WB93"/>
<dbReference type="InterPro" id="IPR052974">
    <property type="entry name" value="GH79_Enzymes"/>
</dbReference>
<dbReference type="PANTHER" id="PTHR36183">
    <property type="entry name" value="BETA-GLUCURONIDASE"/>
    <property type="match status" value="1"/>
</dbReference>
<dbReference type="EMBL" id="JAFJYH010000091">
    <property type="protein sequence ID" value="KAG4420119.1"/>
    <property type="molecule type" value="Genomic_DNA"/>
</dbReference>
<feature type="signal peptide" evidence="1">
    <location>
        <begin position="1"/>
        <end position="20"/>
    </location>
</feature>
<gene>
    <name evidence="3" type="ORF">IFR04_006778</name>
</gene>
<keyword evidence="4" id="KW-1185">Reference proteome</keyword>
<name>A0A8H7WB93_9HELO</name>
<dbReference type="OrthoDB" id="2796951at2759"/>
<evidence type="ECO:0000313" key="3">
    <source>
        <dbReference type="EMBL" id="KAG4420119.1"/>
    </source>
</evidence>
<organism evidence="3 4">
    <name type="scientific">Cadophora malorum</name>
    <dbReference type="NCBI Taxonomy" id="108018"/>
    <lineage>
        <taxon>Eukaryota</taxon>
        <taxon>Fungi</taxon>
        <taxon>Dikarya</taxon>
        <taxon>Ascomycota</taxon>
        <taxon>Pezizomycotina</taxon>
        <taxon>Leotiomycetes</taxon>
        <taxon>Helotiales</taxon>
        <taxon>Ploettnerulaceae</taxon>
        <taxon>Cadophora</taxon>
    </lineage>
</organism>
<evidence type="ECO:0000259" key="2">
    <source>
        <dbReference type="Pfam" id="PF16862"/>
    </source>
</evidence>
<protein>
    <recommendedName>
        <fullName evidence="2">Beta-glucuronidase C-terminal domain-containing protein</fullName>
    </recommendedName>
</protein>
<comment type="caution">
    <text evidence="3">The sequence shown here is derived from an EMBL/GenBank/DDBJ whole genome shotgun (WGS) entry which is preliminary data.</text>
</comment>
<sequence>MHLKVSVALLGALISRGIEAQSSPSVTNITLQLPTRIPAWREPLSPHLAAFSIEMDRWLEFAGQEVGKPNVYFNQLLQNLGERTGQMPLLRVGANTQDRGFVDLSVPVLKSDFPPPTVNVPNPEATRVSIGRDFYALSGNLPAGTSFMWGLNLKSLNKSETVAQARLLADTFQGSRAHLTKNVTLVNVEIGNEPDFYGLTRFGVQGPYGPSWNVANYSSTWVEFAEAVSRELEFDRSDSPAGSRSSGPTLSTGAFTGFMGPEWSPQGMLQAGILDKASVMAMTSQYAGHAYSGGFDLRRVVNPGDLMNKLSVRANMTIRTDGIAAVRSVGLKYILGETNSYANHGQPGLSNTVEAALWMTDWLLLAASLGIERVHFHHGLGFRYNTLQPTSESDDGLNITRPHILPSYHALLIVNEAIGKSGRGEIAEIATTNLTLTAYGIWESGQLKRMVVSNSAVYLGEGMKSSLKVSLKGLEKGRSATMKRLESNMTTSVTGVTWAGQSFEAVSGRPDGDVVKENVMEGVFDLPASSIALVTFDDSC</sequence>
<reference evidence="3" key="1">
    <citation type="submission" date="2021-02" db="EMBL/GenBank/DDBJ databases">
        <title>Genome sequence Cadophora malorum strain M34.</title>
        <authorList>
            <person name="Stefanovic E."/>
            <person name="Vu D."/>
            <person name="Scully C."/>
            <person name="Dijksterhuis J."/>
            <person name="Roader J."/>
            <person name="Houbraken J."/>
        </authorList>
    </citation>
    <scope>NUCLEOTIDE SEQUENCE</scope>
    <source>
        <strain evidence="3">M34</strain>
    </source>
</reference>
<keyword evidence="1" id="KW-0732">Signal</keyword>
<dbReference type="Gene3D" id="2.60.40.1180">
    <property type="entry name" value="Golgi alpha-mannosidase II"/>
    <property type="match status" value="1"/>
</dbReference>
<dbReference type="Gene3D" id="3.20.20.80">
    <property type="entry name" value="Glycosidases"/>
    <property type="match status" value="1"/>
</dbReference>
<dbReference type="InterPro" id="IPR017853">
    <property type="entry name" value="GH"/>
</dbReference>
<evidence type="ECO:0000313" key="4">
    <source>
        <dbReference type="Proteomes" id="UP000664132"/>
    </source>
</evidence>
<dbReference type="InterPro" id="IPR031728">
    <property type="entry name" value="GlcAase_C"/>
</dbReference>
<feature type="domain" description="Beta-glucuronidase C-terminal" evidence="2">
    <location>
        <begin position="438"/>
        <end position="533"/>
    </location>
</feature>
<dbReference type="InterPro" id="IPR013780">
    <property type="entry name" value="Glyco_hydro_b"/>
</dbReference>
<feature type="chain" id="PRO_5034246648" description="Beta-glucuronidase C-terminal domain-containing protein" evidence="1">
    <location>
        <begin position="21"/>
        <end position="540"/>
    </location>
</feature>
<dbReference type="SUPFAM" id="SSF51445">
    <property type="entry name" value="(Trans)glycosidases"/>
    <property type="match status" value="1"/>
</dbReference>
<dbReference type="Pfam" id="PF16862">
    <property type="entry name" value="Glyco_hydro_79C"/>
    <property type="match status" value="1"/>
</dbReference>
<proteinExistence type="predicted"/>
<dbReference type="Proteomes" id="UP000664132">
    <property type="component" value="Unassembled WGS sequence"/>
</dbReference>
<accession>A0A8H7WB93</accession>
<dbReference type="PANTHER" id="PTHR36183:SF2">
    <property type="entry name" value="BETA-GLUCURONIDASE C-TERMINAL DOMAIN-CONTAINING PROTEIN"/>
    <property type="match status" value="1"/>
</dbReference>
<evidence type="ECO:0000256" key="1">
    <source>
        <dbReference type="SAM" id="SignalP"/>
    </source>
</evidence>